<evidence type="ECO:0000259" key="6">
    <source>
        <dbReference type="SMART" id="SM00062"/>
    </source>
</evidence>
<dbReference type="SUPFAM" id="SSF53850">
    <property type="entry name" value="Periplasmic binding protein-like II"/>
    <property type="match status" value="1"/>
</dbReference>
<feature type="domain" description="Solute-binding protein family 3/N-terminal" evidence="6">
    <location>
        <begin position="46"/>
        <end position="266"/>
    </location>
</feature>
<dbReference type="InterPro" id="IPR001638">
    <property type="entry name" value="Solute-binding_3/MltF_N"/>
</dbReference>
<evidence type="ECO:0000256" key="1">
    <source>
        <dbReference type="ARBA" id="ARBA00004196"/>
    </source>
</evidence>
<dbReference type="PANTHER" id="PTHR35936">
    <property type="entry name" value="MEMBRANE-BOUND LYTIC MUREIN TRANSGLYCOSYLASE F"/>
    <property type="match status" value="1"/>
</dbReference>
<dbReference type="InterPro" id="IPR018313">
    <property type="entry name" value="SBP_3_CS"/>
</dbReference>
<keyword evidence="3 5" id="KW-0732">Signal</keyword>
<dbReference type="Gene3D" id="3.40.190.10">
    <property type="entry name" value="Periplasmic binding protein-like II"/>
    <property type="match status" value="2"/>
</dbReference>
<dbReference type="EMBL" id="LT634362">
    <property type="protein sequence ID" value="SFZ87440.1"/>
    <property type="molecule type" value="Genomic_DNA"/>
</dbReference>
<evidence type="ECO:0000256" key="2">
    <source>
        <dbReference type="ARBA" id="ARBA00010333"/>
    </source>
</evidence>
<comment type="subcellular location">
    <subcellularLocation>
        <location evidence="1">Cell envelope</location>
    </subcellularLocation>
</comment>
<comment type="similarity">
    <text evidence="2 4">Belongs to the bacterial solute-binding protein 3 family.</text>
</comment>
<dbReference type="AlphaFoldDB" id="A0A1K2I4Y8"/>
<dbReference type="GO" id="GO:0030313">
    <property type="term" value="C:cell envelope"/>
    <property type="evidence" value="ECO:0007669"/>
    <property type="project" value="UniProtKB-SubCell"/>
</dbReference>
<evidence type="ECO:0000256" key="3">
    <source>
        <dbReference type="ARBA" id="ARBA00022729"/>
    </source>
</evidence>
<organism evidence="7">
    <name type="scientific">Loigolactobacillus rennini</name>
    <dbReference type="NCBI Taxonomy" id="238013"/>
    <lineage>
        <taxon>Bacteria</taxon>
        <taxon>Bacillati</taxon>
        <taxon>Bacillota</taxon>
        <taxon>Bacilli</taxon>
        <taxon>Lactobacillales</taxon>
        <taxon>Lactobacillaceae</taxon>
        <taxon>Loigolactobacillus</taxon>
    </lineage>
</organism>
<feature type="signal peptide" evidence="5">
    <location>
        <begin position="1"/>
        <end position="24"/>
    </location>
</feature>
<evidence type="ECO:0000256" key="5">
    <source>
        <dbReference type="SAM" id="SignalP"/>
    </source>
</evidence>
<sequence>MKKFWGIFGIIVAVALLAIAPTNAPTNAPTQAASKGVNSELNKKGTLQIGLEGTYQPYGFHKKGKLTGYEVDVGRAVAKKLHLKPVFVETQFDSLIAGLNVNKYDLVLNNMAISNKRKKKYGFSTPYIYSKSALVIKKGNHKIKKIKDIKGKKVAQTASSNNATDAKRLGATIVPSTGFEQSIELVQQGRADGTINSVEAIGAYQKQKSNAKIKVIPAGSTLKTQKIAGMMNKKDKKLKKSVNKALRQLRKDGTLKSLSQKYFGTDVTKK</sequence>
<proteinExistence type="inferred from homology"/>
<gene>
    <name evidence="7" type="ORF">LREN565_0553</name>
</gene>
<name>A0A1K2I4Y8_9LACO</name>
<dbReference type="PROSITE" id="PS01039">
    <property type="entry name" value="SBP_BACTERIAL_3"/>
    <property type="match status" value="1"/>
</dbReference>
<evidence type="ECO:0000256" key="4">
    <source>
        <dbReference type="RuleBase" id="RU003744"/>
    </source>
</evidence>
<accession>A0A1K2I4Y8</accession>
<dbReference type="PANTHER" id="PTHR35936:SF34">
    <property type="entry name" value="ABC TRANSPORTER EXTRACELLULAR-BINDING PROTEIN YCKB-RELATED"/>
    <property type="match status" value="1"/>
</dbReference>
<protein>
    <submittedName>
        <fullName evidence="7">ABC-type amino acid transport/signal transduction system, periplasmic component/domain</fullName>
    </submittedName>
</protein>
<reference evidence="7" key="1">
    <citation type="submission" date="2016-11" db="EMBL/GenBank/DDBJ databases">
        <authorList>
            <person name="Jaros S."/>
            <person name="Januszkiewicz K."/>
            <person name="Wedrychowicz H."/>
        </authorList>
    </citation>
    <scope>NUCLEOTIDE SEQUENCE</scope>
    <source>
        <strain evidence="7">ACA-DC 565</strain>
    </source>
</reference>
<dbReference type="Pfam" id="PF00497">
    <property type="entry name" value="SBP_bac_3"/>
    <property type="match status" value="1"/>
</dbReference>
<dbReference type="SMART" id="SM00062">
    <property type="entry name" value="PBPb"/>
    <property type="match status" value="1"/>
</dbReference>
<feature type="chain" id="PRO_5039499527" evidence="5">
    <location>
        <begin position="25"/>
        <end position="270"/>
    </location>
</feature>
<evidence type="ECO:0000313" key="7">
    <source>
        <dbReference type="EMBL" id="SFZ87440.1"/>
    </source>
</evidence>